<dbReference type="OrthoDB" id="275381at2157"/>
<evidence type="ECO:0000313" key="2">
    <source>
        <dbReference type="EMBL" id="QLH82183.1"/>
    </source>
</evidence>
<feature type="compositionally biased region" description="Acidic residues" evidence="1">
    <location>
        <begin position="9"/>
        <end position="23"/>
    </location>
</feature>
<keyword evidence="3" id="KW-1185">Reference proteome</keyword>
<feature type="compositionally biased region" description="Low complexity" evidence="1">
    <location>
        <begin position="29"/>
        <end position="38"/>
    </location>
</feature>
<evidence type="ECO:0000313" key="3">
    <source>
        <dbReference type="Proteomes" id="UP000509346"/>
    </source>
</evidence>
<dbReference type="RefSeq" id="WP_179922651.1">
    <property type="nucleotide sequence ID" value="NZ_CP058909.1"/>
</dbReference>
<sequence length="207" mass="22319">MPENTAGDSDPEEDSATDQDEAQPDGGVSAEDAGSFSEESGESEPSENEDGGKPDGPDELIDEISDSLADEGFGVFHGREFISIRENGQLAPNSTVSKQYLDGKKAVILAYNEDTNEIAIIPLDTDYDRTNVYSLQWSDDRVSISASGFLKDNGIQTEQTIRYPPEWNEDIGSEQVPGGLMIDLDQDGEVAPAAHDEADEDADEINA</sequence>
<feature type="compositionally biased region" description="Acidic residues" evidence="1">
    <location>
        <begin position="197"/>
        <end position="207"/>
    </location>
</feature>
<proteinExistence type="predicted"/>
<dbReference type="KEGG" id="hpel:HZS54_11455"/>
<dbReference type="EMBL" id="CP058909">
    <property type="protein sequence ID" value="QLH82183.1"/>
    <property type="molecule type" value="Genomic_DNA"/>
</dbReference>
<protein>
    <submittedName>
        <fullName evidence="2">Uncharacterized protein</fullName>
    </submittedName>
</protein>
<name>A0A7D5P6U3_9EURY</name>
<organism evidence="2 3">
    <name type="scientific">Halosimplex pelagicum</name>
    <dbReference type="NCBI Taxonomy" id="869886"/>
    <lineage>
        <taxon>Archaea</taxon>
        <taxon>Methanobacteriati</taxon>
        <taxon>Methanobacteriota</taxon>
        <taxon>Stenosarchaea group</taxon>
        <taxon>Halobacteria</taxon>
        <taxon>Halobacteriales</taxon>
        <taxon>Haloarculaceae</taxon>
        <taxon>Halosimplex</taxon>
    </lineage>
</organism>
<dbReference type="GeneID" id="56083214"/>
<reference evidence="2 3" key="1">
    <citation type="submission" date="2020-07" db="EMBL/GenBank/DDBJ databases">
        <title>Halosimplex litoreum sp. nov. and Halosimplex rubrum sp. nov., isolated from different salt environments.</title>
        <authorList>
            <person name="Cui H."/>
        </authorList>
    </citation>
    <scope>NUCLEOTIDE SEQUENCE [LARGE SCALE GENOMIC DNA]</scope>
    <source>
        <strain evidence="2 3">R2</strain>
    </source>
</reference>
<evidence type="ECO:0000256" key="1">
    <source>
        <dbReference type="SAM" id="MobiDB-lite"/>
    </source>
</evidence>
<feature type="region of interest" description="Disordered" evidence="1">
    <location>
        <begin position="187"/>
        <end position="207"/>
    </location>
</feature>
<gene>
    <name evidence="2" type="ORF">HZS54_11455</name>
</gene>
<feature type="compositionally biased region" description="Acidic residues" evidence="1">
    <location>
        <begin position="39"/>
        <end position="49"/>
    </location>
</feature>
<accession>A0A7D5P6U3</accession>
<dbReference type="AlphaFoldDB" id="A0A7D5P6U3"/>
<feature type="region of interest" description="Disordered" evidence="1">
    <location>
        <begin position="1"/>
        <end position="61"/>
    </location>
</feature>
<dbReference type="Proteomes" id="UP000509346">
    <property type="component" value="Chromosome"/>
</dbReference>